<dbReference type="InterPro" id="IPR007899">
    <property type="entry name" value="CHAD_dom"/>
</dbReference>
<evidence type="ECO:0000259" key="1">
    <source>
        <dbReference type="PROSITE" id="PS51708"/>
    </source>
</evidence>
<gene>
    <name evidence="2" type="ORF">ENI96_03270</name>
</gene>
<dbReference type="AlphaFoldDB" id="A0A831RMX3"/>
<sequence length="527" mass="60660">MSSQPLCFRIPDSQPQEQILTALRGAFNLQEEEERTLAQTYYDSFDWRLYGGGSVLRCEREGRERRLVWSDPGELHSRETQRLAGDPPRFGQDLPPGLMREGLTPLLEMRALLPQVEVKSRLLPLRVTNRDDKTVLRLTLEWHRSREPGRAEYHDLDGRLCLRPVRGYVKTLQRMQAFLGEELGLPRAESGLLQPALAAIGRRPADYTSRLDFHFLPETPAGVVAREIHLHLLDTIERNLPGTRADLDSEFLHDLRVAVRRTRSALTQIKGVFPPAAVESFGSRFAWVGQITGPTRDLDVYLLDYERYRDSLPEPFRADLDPLRDFLVVHQRQAHQEMVKRLNSPHFRGLLKEWRAFLEQPPEADGEAPNALRPVKEVADRRIRRIYRRVLQEGSAIGDHSPPEALHDLRKSCKKLRYLMEFFQSLYPKKRIRPLIKALKGLLDNLGGFQDLEVQAMKLREFAHQMVAEDAAPADTLLAMGMLVDGLLRRQQEARRRFASEFEQFADPARQRVFRELFPGKGRRAGG</sequence>
<name>A0A831RMX3_9GAMM</name>
<dbReference type="Gene3D" id="1.40.20.10">
    <property type="entry name" value="CHAD domain"/>
    <property type="match status" value="1"/>
</dbReference>
<proteinExistence type="predicted"/>
<dbReference type="InterPro" id="IPR038186">
    <property type="entry name" value="CHAD_dom_sf"/>
</dbReference>
<dbReference type="Pfam" id="PF05235">
    <property type="entry name" value="CHAD"/>
    <property type="match status" value="1"/>
</dbReference>
<reference evidence="2" key="1">
    <citation type="journal article" date="2020" name="mSystems">
        <title>Genome- and Community-Level Interaction Insights into Carbon Utilization and Element Cycling Functions of Hydrothermarchaeota in Hydrothermal Sediment.</title>
        <authorList>
            <person name="Zhou Z."/>
            <person name="Liu Y."/>
            <person name="Xu W."/>
            <person name="Pan J."/>
            <person name="Luo Z.H."/>
            <person name="Li M."/>
        </authorList>
    </citation>
    <scope>NUCLEOTIDE SEQUENCE [LARGE SCALE GENOMIC DNA]</scope>
    <source>
        <strain evidence="2">HyVt-443</strain>
    </source>
</reference>
<comment type="caution">
    <text evidence="2">The sequence shown here is derived from an EMBL/GenBank/DDBJ whole genome shotgun (WGS) entry which is preliminary data.</text>
</comment>
<dbReference type="EMBL" id="DRKP01000044">
    <property type="protein sequence ID" value="HEB95439.1"/>
    <property type="molecule type" value="Genomic_DNA"/>
</dbReference>
<dbReference type="SMART" id="SM00880">
    <property type="entry name" value="CHAD"/>
    <property type="match status" value="1"/>
</dbReference>
<accession>A0A831RMX3</accession>
<dbReference type="PANTHER" id="PTHR39339">
    <property type="entry name" value="SLR1444 PROTEIN"/>
    <property type="match status" value="1"/>
</dbReference>
<evidence type="ECO:0000313" key="2">
    <source>
        <dbReference type="EMBL" id="HEB95439.1"/>
    </source>
</evidence>
<protein>
    <submittedName>
        <fullName evidence="2">CHAD domain-containing protein</fullName>
    </submittedName>
</protein>
<dbReference type="PANTHER" id="PTHR39339:SF1">
    <property type="entry name" value="CHAD DOMAIN-CONTAINING PROTEIN"/>
    <property type="match status" value="1"/>
</dbReference>
<dbReference type="PROSITE" id="PS51708">
    <property type="entry name" value="CHAD"/>
    <property type="match status" value="1"/>
</dbReference>
<dbReference type="Proteomes" id="UP000886251">
    <property type="component" value="Unassembled WGS sequence"/>
</dbReference>
<organism evidence="2">
    <name type="scientific">Sedimenticola thiotaurini</name>
    <dbReference type="NCBI Taxonomy" id="1543721"/>
    <lineage>
        <taxon>Bacteria</taxon>
        <taxon>Pseudomonadati</taxon>
        <taxon>Pseudomonadota</taxon>
        <taxon>Gammaproteobacteria</taxon>
        <taxon>Chromatiales</taxon>
        <taxon>Sedimenticolaceae</taxon>
        <taxon>Sedimenticola</taxon>
    </lineage>
</organism>
<feature type="domain" description="CHAD" evidence="1">
    <location>
        <begin position="218"/>
        <end position="514"/>
    </location>
</feature>